<organism evidence="1 2">
    <name type="scientific">Acanthoscelides obtectus</name>
    <name type="common">Bean weevil</name>
    <name type="synonym">Bruchus obtectus</name>
    <dbReference type="NCBI Taxonomy" id="200917"/>
    <lineage>
        <taxon>Eukaryota</taxon>
        <taxon>Metazoa</taxon>
        <taxon>Ecdysozoa</taxon>
        <taxon>Arthropoda</taxon>
        <taxon>Hexapoda</taxon>
        <taxon>Insecta</taxon>
        <taxon>Pterygota</taxon>
        <taxon>Neoptera</taxon>
        <taxon>Endopterygota</taxon>
        <taxon>Coleoptera</taxon>
        <taxon>Polyphaga</taxon>
        <taxon>Cucujiformia</taxon>
        <taxon>Chrysomeloidea</taxon>
        <taxon>Chrysomelidae</taxon>
        <taxon>Bruchinae</taxon>
        <taxon>Bruchini</taxon>
        <taxon>Acanthoscelides</taxon>
    </lineage>
</organism>
<proteinExistence type="predicted"/>
<reference evidence="1" key="1">
    <citation type="submission" date="2022-03" db="EMBL/GenBank/DDBJ databases">
        <authorList>
            <person name="Sayadi A."/>
        </authorList>
    </citation>
    <scope>NUCLEOTIDE SEQUENCE</scope>
</reference>
<comment type="caution">
    <text evidence="1">The sequence shown here is derived from an EMBL/GenBank/DDBJ whole genome shotgun (WGS) entry which is preliminary data.</text>
</comment>
<protein>
    <submittedName>
        <fullName evidence="1">Uncharacterized protein</fullName>
    </submittedName>
</protein>
<sequence>MNLVLHFITEKRKYTFFGVLSPLPPFCVCNKFSHGRLTFDRFYILFVDFSLCMFYK</sequence>
<evidence type="ECO:0000313" key="1">
    <source>
        <dbReference type="EMBL" id="CAH1995713.1"/>
    </source>
</evidence>
<evidence type="ECO:0000313" key="2">
    <source>
        <dbReference type="Proteomes" id="UP001152888"/>
    </source>
</evidence>
<dbReference type="AlphaFoldDB" id="A0A9P0LGZ7"/>
<gene>
    <name evidence="1" type="ORF">ACAOBT_LOCUS22782</name>
</gene>
<name>A0A9P0LGZ7_ACAOB</name>
<dbReference type="Proteomes" id="UP001152888">
    <property type="component" value="Unassembled WGS sequence"/>
</dbReference>
<keyword evidence="2" id="KW-1185">Reference proteome</keyword>
<accession>A0A9P0LGZ7</accession>
<dbReference type="EMBL" id="CAKOFQ010007237">
    <property type="protein sequence ID" value="CAH1995713.1"/>
    <property type="molecule type" value="Genomic_DNA"/>
</dbReference>